<dbReference type="InterPro" id="IPR050815">
    <property type="entry name" value="TF_fung"/>
</dbReference>
<dbReference type="PANTHER" id="PTHR47338">
    <property type="entry name" value="ZN(II)2CYS6 TRANSCRIPTION FACTOR (EUROFUNG)-RELATED"/>
    <property type="match status" value="1"/>
</dbReference>
<evidence type="ECO:0000313" key="8">
    <source>
        <dbReference type="Proteomes" id="UP001610446"/>
    </source>
</evidence>
<evidence type="ECO:0000313" key="7">
    <source>
        <dbReference type="EMBL" id="KAL2851899.1"/>
    </source>
</evidence>
<keyword evidence="4" id="KW-0804">Transcription</keyword>
<sequence length="269" mass="28976">MPDVGSMFAFFDMDVFGDANEPDFWTHAGVGLSPRPQIETPGPGGVHPPGPHLVTPCSAASVTPDRLVPRRGVAKCLHDEVYPLLVPAGLVRELVDIFFDKRNTLGAITPEGGRLETALILNGIMALAARFSSSPYFGGIAPVKRGWPFAKEAQLLCANATVAQNDEQTALAHLQGSILLGFYHYTVESSSEDPSAIVNDGPEDWVATEELRRAWWGVCKLDIFSSLITRRPYTIRRNSSHVLLPVSDEAWLAGEPVASAFLGASPGEA</sequence>
<reference evidence="7 8" key="1">
    <citation type="submission" date="2024-07" db="EMBL/GenBank/DDBJ databases">
        <title>Section-level genome sequencing and comparative genomics of Aspergillus sections Usti and Cavernicolus.</title>
        <authorList>
            <consortium name="Lawrence Berkeley National Laboratory"/>
            <person name="Nybo J.L."/>
            <person name="Vesth T.C."/>
            <person name="Theobald S."/>
            <person name="Frisvad J.C."/>
            <person name="Larsen T.O."/>
            <person name="Kjaerboelling I."/>
            <person name="Rothschild-Mancinelli K."/>
            <person name="Lyhne E.K."/>
            <person name="Kogle M.E."/>
            <person name="Barry K."/>
            <person name="Clum A."/>
            <person name="Na H."/>
            <person name="Ledsgaard L."/>
            <person name="Lin J."/>
            <person name="Lipzen A."/>
            <person name="Kuo A."/>
            <person name="Riley R."/>
            <person name="Mondo S."/>
            <person name="Labutti K."/>
            <person name="Haridas S."/>
            <person name="Pangalinan J."/>
            <person name="Salamov A.A."/>
            <person name="Simmons B.A."/>
            <person name="Magnuson J.K."/>
            <person name="Chen J."/>
            <person name="Drula E."/>
            <person name="Henrissat B."/>
            <person name="Wiebenga A."/>
            <person name="Lubbers R.J."/>
            <person name="Gomes A.C."/>
            <person name="Makela M.R."/>
            <person name="Stajich J."/>
            <person name="Grigoriev I.V."/>
            <person name="Mortensen U.H."/>
            <person name="De Vries R.P."/>
            <person name="Baker S.E."/>
            <person name="Andersen M.R."/>
        </authorList>
    </citation>
    <scope>NUCLEOTIDE SEQUENCE [LARGE SCALE GENOMIC DNA]</scope>
    <source>
        <strain evidence="7 8">CBS 123904</strain>
    </source>
</reference>
<accession>A0ABR4KI13</accession>
<evidence type="ECO:0000256" key="2">
    <source>
        <dbReference type="ARBA" id="ARBA00022723"/>
    </source>
</evidence>
<feature type="domain" description="Xylanolytic transcriptional activator regulatory" evidence="6">
    <location>
        <begin position="195"/>
        <end position="251"/>
    </location>
</feature>
<proteinExistence type="predicted"/>
<gene>
    <name evidence="7" type="ORF">BJY01DRAFT_244832</name>
</gene>
<dbReference type="InterPro" id="IPR007219">
    <property type="entry name" value="XnlR_reg_dom"/>
</dbReference>
<dbReference type="Proteomes" id="UP001610446">
    <property type="component" value="Unassembled WGS sequence"/>
</dbReference>
<evidence type="ECO:0000256" key="3">
    <source>
        <dbReference type="ARBA" id="ARBA00023015"/>
    </source>
</evidence>
<dbReference type="Pfam" id="PF04082">
    <property type="entry name" value="Fungal_trans"/>
    <property type="match status" value="1"/>
</dbReference>
<evidence type="ECO:0000259" key="6">
    <source>
        <dbReference type="Pfam" id="PF04082"/>
    </source>
</evidence>
<keyword evidence="5" id="KW-0539">Nucleus</keyword>
<evidence type="ECO:0000256" key="4">
    <source>
        <dbReference type="ARBA" id="ARBA00023163"/>
    </source>
</evidence>
<evidence type="ECO:0000256" key="1">
    <source>
        <dbReference type="ARBA" id="ARBA00004123"/>
    </source>
</evidence>
<dbReference type="EMBL" id="JBFXLU010000028">
    <property type="protein sequence ID" value="KAL2851899.1"/>
    <property type="molecule type" value="Genomic_DNA"/>
</dbReference>
<protein>
    <recommendedName>
        <fullName evidence="6">Xylanolytic transcriptional activator regulatory domain-containing protein</fullName>
    </recommendedName>
</protein>
<keyword evidence="2" id="KW-0479">Metal-binding</keyword>
<organism evidence="7 8">
    <name type="scientific">Aspergillus pseudoustus</name>
    <dbReference type="NCBI Taxonomy" id="1810923"/>
    <lineage>
        <taxon>Eukaryota</taxon>
        <taxon>Fungi</taxon>
        <taxon>Dikarya</taxon>
        <taxon>Ascomycota</taxon>
        <taxon>Pezizomycotina</taxon>
        <taxon>Eurotiomycetes</taxon>
        <taxon>Eurotiomycetidae</taxon>
        <taxon>Eurotiales</taxon>
        <taxon>Aspergillaceae</taxon>
        <taxon>Aspergillus</taxon>
        <taxon>Aspergillus subgen. Nidulantes</taxon>
    </lineage>
</organism>
<dbReference type="CDD" id="cd12148">
    <property type="entry name" value="fungal_TF_MHR"/>
    <property type="match status" value="1"/>
</dbReference>
<evidence type="ECO:0000256" key="5">
    <source>
        <dbReference type="ARBA" id="ARBA00023242"/>
    </source>
</evidence>
<keyword evidence="8" id="KW-1185">Reference proteome</keyword>
<comment type="caution">
    <text evidence="7">The sequence shown here is derived from an EMBL/GenBank/DDBJ whole genome shotgun (WGS) entry which is preliminary data.</text>
</comment>
<dbReference type="PANTHER" id="PTHR47338:SF20">
    <property type="entry name" value="ZN(II)2CYS6 TRANSCRIPTION FACTOR (EUROFUNG)"/>
    <property type="match status" value="1"/>
</dbReference>
<comment type="subcellular location">
    <subcellularLocation>
        <location evidence="1">Nucleus</location>
    </subcellularLocation>
</comment>
<name>A0ABR4KI13_9EURO</name>
<keyword evidence="3" id="KW-0805">Transcription regulation</keyword>